<dbReference type="PROSITE" id="PS51257">
    <property type="entry name" value="PROKAR_LIPOPROTEIN"/>
    <property type="match status" value="1"/>
</dbReference>
<evidence type="ECO:0000313" key="2">
    <source>
        <dbReference type="EMBL" id="GEK78785.1"/>
    </source>
</evidence>
<reference evidence="2 3" key="1">
    <citation type="submission" date="2019-07" db="EMBL/GenBank/DDBJ databases">
        <title>Whole genome shotgun sequence of Agrococcus baldri NBRC 103055.</title>
        <authorList>
            <person name="Hosoyama A."/>
            <person name="Uohara A."/>
            <person name="Ohji S."/>
            <person name="Ichikawa N."/>
        </authorList>
    </citation>
    <scope>NUCLEOTIDE SEQUENCE [LARGE SCALE GENOMIC DNA]</scope>
    <source>
        <strain evidence="2 3">NBRC 103055</strain>
    </source>
</reference>
<organism evidence="2 3">
    <name type="scientific">Agrococcus baldri</name>
    <dbReference type="NCBI Taxonomy" id="153730"/>
    <lineage>
        <taxon>Bacteria</taxon>
        <taxon>Bacillati</taxon>
        <taxon>Actinomycetota</taxon>
        <taxon>Actinomycetes</taxon>
        <taxon>Micrococcales</taxon>
        <taxon>Microbacteriaceae</taxon>
        <taxon>Agrococcus</taxon>
    </lineage>
</organism>
<accession>A0AA87R8Y6</accession>
<proteinExistence type="predicted"/>
<dbReference type="Proteomes" id="UP000321749">
    <property type="component" value="Unassembled WGS sequence"/>
</dbReference>
<evidence type="ECO:0008006" key="4">
    <source>
        <dbReference type="Google" id="ProtNLM"/>
    </source>
</evidence>
<keyword evidence="3" id="KW-1185">Reference proteome</keyword>
<keyword evidence="1" id="KW-0732">Signal</keyword>
<evidence type="ECO:0000256" key="1">
    <source>
        <dbReference type="SAM" id="SignalP"/>
    </source>
</evidence>
<protein>
    <recommendedName>
        <fullName evidence="4">Lipoprotein</fullName>
    </recommendedName>
</protein>
<dbReference type="EMBL" id="BJUU01000001">
    <property type="protein sequence ID" value="GEK78785.1"/>
    <property type="molecule type" value="Genomic_DNA"/>
</dbReference>
<sequence length="401" mass="41193">MSRLTIGGVAALAIAVTVTGCAAAGTGSDDDAAPAAPIVTGAAAQAALAELPEPGPTTAVLAIGTVLEQGDGTILCLGAVAESAPPQCEGPELHEWDWERFEHQETGGVRWAQGVALEGLYESVGYAFFQTGEPMSAAAITLPAIEVPAGELDDATVEAVLADLSTLERVDVLGARGQDGIVVLDVIWDDGSMQQAIDAVYGDGVVFVASALRGAPEEPAATASGEVTVVTGPAAQARLAELPRPTPRSAVSGAGTVLERDEGDVLCVGDVGATAPPSCDGLPLIGFDWTVLESEEAQGTRWVTGVVSGTWDGEVFTVDAPPQPIDVWSPPAVDSAVTVSDEQLMEIQADLLTLDRGDFFGHGPMDGHYELQVLYDDGSIQAGFDDIYGTGVVQVLSSLRD</sequence>
<evidence type="ECO:0000313" key="3">
    <source>
        <dbReference type="Proteomes" id="UP000321749"/>
    </source>
</evidence>
<name>A0AA87R8Y6_9MICO</name>
<gene>
    <name evidence="2" type="ORF">ABA31_01360</name>
</gene>
<dbReference type="AlphaFoldDB" id="A0AA87R8Y6"/>
<dbReference type="RefSeq" id="WP_146792188.1">
    <property type="nucleotide sequence ID" value="NZ_BJUU01000001.1"/>
</dbReference>
<feature type="signal peptide" evidence="1">
    <location>
        <begin position="1"/>
        <end position="22"/>
    </location>
</feature>
<feature type="chain" id="PRO_5041691965" description="Lipoprotein" evidence="1">
    <location>
        <begin position="23"/>
        <end position="401"/>
    </location>
</feature>
<comment type="caution">
    <text evidence="2">The sequence shown here is derived from an EMBL/GenBank/DDBJ whole genome shotgun (WGS) entry which is preliminary data.</text>
</comment>